<dbReference type="Proteomes" id="UP001178275">
    <property type="component" value="Unassembled WGS sequence"/>
</dbReference>
<evidence type="ECO:0000313" key="2">
    <source>
        <dbReference type="EMBL" id="MDP1454579.1"/>
    </source>
</evidence>
<dbReference type="Gene3D" id="1.20.1290.10">
    <property type="entry name" value="AhpD-like"/>
    <property type="match status" value="1"/>
</dbReference>
<reference evidence="2" key="1">
    <citation type="submission" date="2023-07" db="EMBL/GenBank/DDBJ databases">
        <title>Murine gut Bacillus species.</title>
        <authorList>
            <person name="Gutman E."/>
            <person name="Hashuel R."/>
            <person name="Litvak Y."/>
        </authorList>
    </citation>
    <scope>NUCLEOTIDE SEQUENCE</scope>
    <source>
        <strain evidence="2">RU293</strain>
    </source>
</reference>
<name>A0AA90PER8_9BACI</name>
<proteinExistence type="predicted"/>
<gene>
    <name evidence="2" type="ORF">Q8G36_27080</name>
</gene>
<evidence type="ECO:0000259" key="1">
    <source>
        <dbReference type="Pfam" id="PF02627"/>
    </source>
</evidence>
<dbReference type="EMBL" id="JAUUTW010000052">
    <property type="protein sequence ID" value="MDP1454579.1"/>
    <property type="molecule type" value="Genomic_DNA"/>
</dbReference>
<evidence type="ECO:0000313" key="3">
    <source>
        <dbReference type="Proteomes" id="UP001178275"/>
    </source>
</evidence>
<comment type="caution">
    <text evidence="2">The sequence shown here is derived from an EMBL/GenBank/DDBJ whole genome shotgun (WGS) entry which is preliminary data.</text>
</comment>
<dbReference type="PANTHER" id="PTHR33570:SF9">
    <property type="entry name" value="BLL4600 PROTEIN"/>
    <property type="match status" value="1"/>
</dbReference>
<dbReference type="InterPro" id="IPR029032">
    <property type="entry name" value="AhpD-like"/>
</dbReference>
<dbReference type="RefSeq" id="WP_251437111.1">
    <property type="nucleotide sequence ID" value="NZ_JAUUTW010000052.1"/>
</dbReference>
<dbReference type="PANTHER" id="PTHR33570">
    <property type="entry name" value="4-CARBOXYMUCONOLACTONE DECARBOXYLASE FAMILY PROTEIN"/>
    <property type="match status" value="1"/>
</dbReference>
<dbReference type="Pfam" id="PF02627">
    <property type="entry name" value="CMD"/>
    <property type="match status" value="1"/>
</dbReference>
<sequence length="108" mass="12374">MNKPITPTVRNSLGHFAPDFVRYSEEILFGDLWRRDNLNLRDRSLITVTSLVTGESLNQLPYHLELAKQNGLTEEELIETITHLSFYVGWPRSASALEVAKETFGRLK</sequence>
<accession>A0AA90PER8</accession>
<dbReference type="InterPro" id="IPR052512">
    <property type="entry name" value="4CMD/NDH-1_regulator"/>
</dbReference>
<dbReference type="SUPFAM" id="SSF69118">
    <property type="entry name" value="AhpD-like"/>
    <property type="match status" value="1"/>
</dbReference>
<protein>
    <submittedName>
        <fullName evidence="2">Carboxymuconolactone decarboxylase family protein</fullName>
    </submittedName>
</protein>
<dbReference type="AlphaFoldDB" id="A0AA90PER8"/>
<organism evidence="2 3">
    <name type="scientific">Peribacillus frigoritolerans</name>
    <dbReference type="NCBI Taxonomy" id="450367"/>
    <lineage>
        <taxon>Bacteria</taxon>
        <taxon>Bacillati</taxon>
        <taxon>Bacillota</taxon>
        <taxon>Bacilli</taxon>
        <taxon>Bacillales</taxon>
        <taxon>Bacillaceae</taxon>
        <taxon>Peribacillus</taxon>
    </lineage>
</organism>
<dbReference type="InterPro" id="IPR003779">
    <property type="entry name" value="CMD-like"/>
</dbReference>
<feature type="domain" description="Carboxymuconolactone decarboxylase-like" evidence="1">
    <location>
        <begin position="18"/>
        <end position="102"/>
    </location>
</feature>
<dbReference type="GO" id="GO:0051920">
    <property type="term" value="F:peroxiredoxin activity"/>
    <property type="evidence" value="ECO:0007669"/>
    <property type="project" value="InterPro"/>
</dbReference>